<name>A0ABS8HXA6_9FIRM</name>
<dbReference type="EMBL" id="JAJHJB010000040">
    <property type="protein sequence ID" value="MCC5467794.1"/>
    <property type="molecule type" value="Genomic_DNA"/>
</dbReference>
<keyword evidence="3 6" id="KW-0812">Transmembrane</keyword>
<reference evidence="8" key="1">
    <citation type="submission" date="2021-11" db="EMBL/GenBank/DDBJ databases">
        <title>Description of a new species Pelosinus isolated from the bottom sediments of Lake Baikal.</title>
        <authorList>
            <person name="Zakharyuk A."/>
        </authorList>
    </citation>
    <scope>NUCLEOTIDE SEQUENCE</scope>
    <source>
        <strain evidence="8">Bkl1</strain>
    </source>
</reference>
<feature type="transmembrane region" description="Helical" evidence="7">
    <location>
        <begin position="217"/>
        <end position="239"/>
    </location>
</feature>
<proteinExistence type="inferred from homology"/>
<keyword evidence="6" id="KW-0813">Transport</keyword>
<evidence type="ECO:0000256" key="6">
    <source>
        <dbReference type="RuleBase" id="RU003943"/>
    </source>
</evidence>
<evidence type="ECO:0000256" key="2">
    <source>
        <dbReference type="ARBA" id="ARBA00008034"/>
    </source>
</evidence>
<feature type="transmembrane region" description="Helical" evidence="7">
    <location>
        <begin position="52"/>
        <end position="73"/>
    </location>
</feature>
<organism evidence="8 9">
    <name type="scientific">Pelosinus baikalensis</name>
    <dbReference type="NCBI Taxonomy" id="2892015"/>
    <lineage>
        <taxon>Bacteria</taxon>
        <taxon>Bacillati</taxon>
        <taxon>Bacillota</taxon>
        <taxon>Negativicutes</taxon>
        <taxon>Selenomonadales</taxon>
        <taxon>Sporomusaceae</taxon>
        <taxon>Pelosinus</taxon>
    </lineage>
</organism>
<comment type="caution">
    <text evidence="8">The sequence shown here is derived from an EMBL/GenBank/DDBJ whole genome shotgun (WGS) entry which is preliminary data.</text>
</comment>
<sequence length="282" mass="30311">MEFFQYDFIQRALLAGLITGIVCPLIGSFVVVRRQSLIGDGLGHIAFAGVTGGYMVGLYPVMGALILTIAGAVGIELVRRRHTEFADMGLAIFFYAGAAMAIIFSTMTRMPSTGLLSFLFGSIITVSLTDVMTIAGAGTLVLVIVYFLFDKLMLMSLDEDIANVAGINTGMINMLFSILTALVVVVGMTIVGILLVSALMIVPVATAHLLRVGFKATMGWAVIFSMLSVFIGLTSSFYLDIAPGGTIVMTAILLYIIMTIIRQCIAFKERRKEQILSSFGDE</sequence>
<feature type="transmembrane region" description="Helical" evidence="7">
    <location>
        <begin position="116"/>
        <end position="149"/>
    </location>
</feature>
<gene>
    <name evidence="8" type="ORF">LMF89_20885</name>
</gene>
<dbReference type="PANTHER" id="PTHR30477:SF0">
    <property type="entry name" value="METAL TRANSPORT SYSTEM MEMBRANE PROTEIN TM_0125-RELATED"/>
    <property type="match status" value="1"/>
</dbReference>
<feature type="transmembrane region" description="Helical" evidence="7">
    <location>
        <begin position="85"/>
        <end position="104"/>
    </location>
</feature>
<dbReference type="Gene3D" id="1.10.3470.10">
    <property type="entry name" value="ABC transporter involved in vitamin B12 uptake, BtuC"/>
    <property type="match status" value="1"/>
</dbReference>
<feature type="transmembrane region" description="Helical" evidence="7">
    <location>
        <begin position="12"/>
        <end position="32"/>
    </location>
</feature>
<evidence type="ECO:0000256" key="3">
    <source>
        <dbReference type="ARBA" id="ARBA00022692"/>
    </source>
</evidence>
<dbReference type="Proteomes" id="UP001165492">
    <property type="component" value="Unassembled WGS sequence"/>
</dbReference>
<protein>
    <submittedName>
        <fullName evidence="8">Metal ABC transporter permease</fullName>
    </submittedName>
</protein>
<accession>A0ABS8HXA6</accession>
<keyword evidence="5 7" id="KW-0472">Membrane</keyword>
<feature type="transmembrane region" description="Helical" evidence="7">
    <location>
        <begin position="161"/>
        <end position="184"/>
    </location>
</feature>
<evidence type="ECO:0000256" key="7">
    <source>
        <dbReference type="SAM" id="Phobius"/>
    </source>
</evidence>
<comment type="subcellular location">
    <subcellularLocation>
        <location evidence="6">Cell membrane</location>
        <topology evidence="6">Multi-pass membrane protein</topology>
    </subcellularLocation>
    <subcellularLocation>
        <location evidence="1">Membrane</location>
        <topology evidence="1">Multi-pass membrane protein</topology>
    </subcellularLocation>
</comment>
<dbReference type="SUPFAM" id="SSF81345">
    <property type="entry name" value="ABC transporter involved in vitamin B12 uptake, BtuC"/>
    <property type="match status" value="1"/>
</dbReference>
<keyword evidence="4 7" id="KW-1133">Transmembrane helix</keyword>
<keyword evidence="9" id="KW-1185">Reference proteome</keyword>
<evidence type="ECO:0000313" key="8">
    <source>
        <dbReference type="EMBL" id="MCC5467794.1"/>
    </source>
</evidence>
<dbReference type="PANTHER" id="PTHR30477">
    <property type="entry name" value="ABC-TRANSPORTER METAL-BINDING PROTEIN"/>
    <property type="match status" value="1"/>
</dbReference>
<dbReference type="InterPro" id="IPR037294">
    <property type="entry name" value="ABC_BtuC-like"/>
</dbReference>
<evidence type="ECO:0000256" key="5">
    <source>
        <dbReference type="ARBA" id="ARBA00023136"/>
    </source>
</evidence>
<feature type="transmembrane region" description="Helical" evidence="7">
    <location>
        <begin position="245"/>
        <end position="265"/>
    </location>
</feature>
<evidence type="ECO:0000256" key="4">
    <source>
        <dbReference type="ARBA" id="ARBA00022989"/>
    </source>
</evidence>
<dbReference type="CDD" id="cd06550">
    <property type="entry name" value="TM_ABC_iron-siderophores_like"/>
    <property type="match status" value="1"/>
</dbReference>
<comment type="similarity">
    <text evidence="2 6">Belongs to the ABC-3 integral membrane protein family.</text>
</comment>
<feature type="transmembrane region" description="Helical" evidence="7">
    <location>
        <begin position="190"/>
        <end position="210"/>
    </location>
</feature>
<evidence type="ECO:0000256" key="1">
    <source>
        <dbReference type="ARBA" id="ARBA00004141"/>
    </source>
</evidence>
<dbReference type="RefSeq" id="WP_229536738.1">
    <property type="nucleotide sequence ID" value="NZ_JAJHJB010000040.1"/>
</dbReference>
<evidence type="ECO:0000313" key="9">
    <source>
        <dbReference type="Proteomes" id="UP001165492"/>
    </source>
</evidence>
<dbReference type="Pfam" id="PF00950">
    <property type="entry name" value="ABC-3"/>
    <property type="match status" value="1"/>
</dbReference>
<dbReference type="InterPro" id="IPR001626">
    <property type="entry name" value="ABC_TroCD"/>
</dbReference>